<feature type="non-terminal residue" evidence="7">
    <location>
        <position position="1"/>
    </location>
</feature>
<feature type="region of interest" description="Disordered" evidence="5">
    <location>
        <begin position="137"/>
        <end position="162"/>
    </location>
</feature>
<dbReference type="Pfam" id="PF00607">
    <property type="entry name" value="Gag_p24"/>
    <property type="match status" value="1"/>
</dbReference>
<gene>
    <name evidence="7" type="primary">Ervk8_0</name>
    <name evidence="7" type="ORF">ARAGUA_R04938</name>
</gene>
<dbReference type="SUPFAM" id="SSF47943">
    <property type="entry name" value="Retrovirus capsid protein, N-terminal core domain"/>
    <property type="match status" value="1"/>
</dbReference>
<evidence type="ECO:0000313" key="7">
    <source>
        <dbReference type="EMBL" id="NXO55392.1"/>
    </source>
</evidence>
<feature type="domain" description="CCHC-type" evidence="6">
    <location>
        <begin position="475"/>
        <end position="488"/>
    </location>
</feature>
<keyword evidence="8" id="KW-1185">Reference proteome</keyword>
<name>A0A7L1T257_ARAGA</name>
<evidence type="ECO:0000259" key="6">
    <source>
        <dbReference type="PROSITE" id="PS50158"/>
    </source>
</evidence>
<dbReference type="Pfam" id="PF19317">
    <property type="entry name" value="Gag_p24_C"/>
    <property type="match status" value="1"/>
</dbReference>
<dbReference type="InterPro" id="IPR045345">
    <property type="entry name" value="Gag_p24_C"/>
</dbReference>
<dbReference type="AlphaFoldDB" id="A0A7L1T257"/>
<feature type="compositionally biased region" description="Low complexity" evidence="5">
    <location>
        <begin position="94"/>
        <end position="108"/>
    </location>
</feature>
<dbReference type="EMBL" id="VXBL01006165">
    <property type="protein sequence ID" value="NXO55392.1"/>
    <property type="molecule type" value="Genomic_DNA"/>
</dbReference>
<dbReference type="Proteomes" id="UP000567570">
    <property type="component" value="Unassembled WGS sequence"/>
</dbReference>
<dbReference type="Pfam" id="PF00098">
    <property type="entry name" value="zf-CCHC"/>
    <property type="match status" value="1"/>
</dbReference>
<protein>
    <submittedName>
        <fullName evidence="7">GAK8 protein</fullName>
    </submittedName>
</protein>
<dbReference type="InterPro" id="IPR036875">
    <property type="entry name" value="Znf_CCHC_sf"/>
</dbReference>
<keyword evidence="2 4" id="KW-0863">Zinc-finger</keyword>
<dbReference type="GO" id="GO:0016032">
    <property type="term" value="P:viral process"/>
    <property type="evidence" value="ECO:0007669"/>
    <property type="project" value="InterPro"/>
</dbReference>
<sequence length="523" mass="56410">MERQAAYDLLKCFLEKRGVKDIDLGKELAILLEYGVAKGCFGDPNTIFDEGEWRKLGDKLWEASIEEEKTAKKLGRPWRAVTNALKQHQAEQKAGQAASARLGASASRNGESMSASSCPLPPATNVVHLPPGTAAKVASSAPPVTDDWPPPSLPAKTDSGGLEPLSEAQQIADERRKLWQEISGQALAAGDRDAAEALSEAFPVIYTPAAGGGLTATITTLDWKILSQLRATVSESGIHGEPTRQMLNYIWGGNILLPADIRSLMRLILTQHQLLLFQAHWQAVSQEAVAVVRQPGDPLHGVTLDELMGLGNHTRTEAQALLGPDKLREAMRLARVALERVKSPGGVPSYMGIKQGREEPFGTFVDRVANAIQAAGVSEYMQGTLLKQCALQNCNATTRSIIITLPGNWSIEEALERMAQVPTGPQAMLVNAVKELGVSIEKQTLAARSQVLAALAPLQASATRPSGKRQPRLQCFRCGKEGHMRRECVAGTIWCQNCRVNSHDTAVCRRGSGNGKPSARGPR</sequence>
<evidence type="ECO:0000256" key="1">
    <source>
        <dbReference type="ARBA" id="ARBA00022723"/>
    </source>
</evidence>
<dbReference type="SUPFAM" id="SSF57756">
    <property type="entry name" value="Retrovirus zinc finger-like domains"/>
    <property type="match status" value="1"/>
</dbReference>
<dbReference type="SMART" id="SM00343">
    <property type="entry name" value="ZnF_C2HC"/>
    <property type="match status" value="1"/>
</dbReference>
<keyword evidence="1" id="KW-0479">Metal-binding</keyword>
<dbReference type="PROSITE" id="PS50158">
    <property type="entry name" value="ZF_CCHC"/>
    <property type="match status" value="1"/>
</dbReference>
<evidence type="ECO:0000256" key="4">
    <source>
        <dbReference type="PROSITE-ProRule" id="PRU00047"/>
    </source>
</evidence>
<feature type="region of interest" description="Disordered" evidence="5">
    <location>
        <begin position="85"/>
        <end position="119"/>
    </location>
</feature>
<dbReference type="GO" id="GO:0003676">
    <property type="term" value="F:nucleic acid binding"/>
    <property type="evidence" value="ECO:0007669"/>
    <property type="project" value="InterPro"/>
</dbReference>
<dbReference type="GO" id="GO:0008270">
    <property type="term" value="F:zinc ion binding"/>
    <property type="evidence" value="ECO:0007669"/>
    <property type="project" value="UniProtKB-KW"/>
</dbReference>
<dbReference type="Gene3D" id="1.10.1200.30">
    <property type="match status" value="1"/>
</dbReference>
<accession>A0A7L1T257</accession>
<evidence type="ECO:0000313" key="8">
    <source>
        <dbReference type="Proteomes" id="UP000567570"/>
    </source>
</evidence>
<dbReference type="Gene3D" id="1.10.375.10">
    <property type="entry name" value="Human Immunodeficiency Virus Type 1 Capsid Protein"/>
    <property type="match status" value="1"/>
</dbReference>
<reference evidence="7 8" key="1">
    <citation type="submission" date="2019-09" db="EMBL/GenBank/DDBJ databases">
        <title>Bird 10,000 Genomes (B10K) Project - Family phase.</title>
        <authorList>
            <person name="Zhang G."/>
        </authorList>
    </citation>
    <scope>NUCLEOTIDE SEQUENCE [LARGE SCALE GENOMIC DNA]</scope>
    <source>
        <strain evidence="7">B10K-DU-002-11</strain>
        <tissue evidence="7">Muscle</tissue>
    </source>
</reference>
<dbReference type="PANTHER" id="PTHR40389:SF3">
    <property type="entry name" value="IGE-BINDING PROTEIN"/>
    <property type="match status" value="1"/>
</dbReference>
<organism evidence="7 8">
    <name type="scientific">Aramus guarauna</name>
    <name type="common">Limpkin</name>
    <name type="synonym">Scolopax guarauna</name>
    <dbReference type="NCBI Taxonomy" id="54356"/>
    <lineage>
        <taxon>Eukaryota</taxon>
        <taxon>Metazoa</taxon>
        <taxon>Chordata</taxon>
        <taxon>Craniata</taxon>
        <taxon>Vertebrata</taxon>
        <taxon>Euteleostomi</taxon>
        <taxon>Archelosauria</taxon>
        <taxon>Archosauria</taxon>
        <taxon>Dinosauria</taxon>
        <taxon>Saurischia</taxon>
        <taxon>Theropoda</taxon>
        <taxon>Coelurosauria</taxon>
        <taxon>Aves</taxon>
        <taxon>Neognathae</taxon>
        <taxon>Neoaves</taxon>
        <taxon>Gruiformes</taxon>
        <taxon>Aramidae</taxon>
        <taxon>Aramus</taxon>
    </lineage>
</organism>
<dbReference type="InterPro" id="IPR001878">
    <property type="entry name" value="Znf_CCHC"/>
</dbReference>
<comment type="caution">
    <text evidence="7">The sequence shown here is derived from an EMBL/GenBank/DDBJ whole genome shotgun (WGS) entry which is preliminary data.</text>
</comment>
<dbReference type="Gene3D" id="4.10.60.10">
    <property type="entry name" value="Zinc finger, CCHC-type"/>
    <property type="match status" value="1"/>
</dbReference>
<dbReference type="InterPro" id="IPR050195">
    <property type="entry name" value="Primate_lentivir_Gag_pol-like"/>
</dbReference>
<dbReference type="InterPro" id="IPR008919">
    <property type="entry name" value="Retrov_capsid_N"/>
</dbReference>
<evidence type="ECO:0000256" key="5">
    <source>
        <dbReference type="SAM" id="MobiDB-lite"/>
    </source>
</evidence>
<dbReference type="InterPro" id="IPR008916">
    <property type="entry name" value="Retrov_capsid_C"/>
</dbReference>
<evidence type="ECO:0000256" key="3">
    <source>
        <dbReference type="ARBA" id="ARBA00022833"/>
    </source>
</evidence>
<keyword evidence="3" id="KW-0862">Zinc</keyword>
<dbReference type="PANTHER" id="PTHR40389">
    <property type="entry name" value="ENDOGENOUS RETROVIRUS GROUP K MEMBER 24 GAG POLYPROTEIN-RELATED"/>
    <property type="match status" value="1"/>
</dbReference>
<dbReference type="SUPFAM" id="SSF47353">
    <property type="entry name" value="Retrovirus capsid dimerization domain-like"/>
    <property type="match status" value="1"/>
</dbReference>
<evidence type="ECO:0000256" key="2">
    <source>
        <dbReference type="ARBA" id="ARBA00022771"/>
    </source>
</evidence>
<feature type="non-terminal residue" evidence="7">
    <location>
        <position position="523"/>
    </location>
</feature>
<proteinExistence type="predicted"/>